<evidence type="ECO:0000256" key="3">
    <source>
        <dbReference type="ARBA" id="ARBA00022750"/>
    </source>
</evidence>
<dbReference type="InterPro" id="IPR032799">
    <property type="entry name" value="TAXi_C"/>
</dbReference>
<dbReference type="AlphaFoldDB" id="A0AAE1N280"/>
<dbReference type="PRINTS" id="PR00792">
    <property type="entry name" value="PEPSIN"/>
</dbReference>
<dbReference type="InterPro" id="IPR034161">
    <property type="entry name" value="Pepsin-like_plant"/>
</dbReference>
<sequence>MASRPILHLLYLFSLISFASSFSSITLPISPLHATHSSSDPLQTLKVVASASLTRAHHLKHRKSNSSTPVIKTPDFPKSYGGYSVDLSFGTPPQTFPFVLDTGSSLVWFPCSSRYLCSRCSFPNINSTKLPTFIPKNSSSAKFVGCRNPKCGWIFGPDLQSRCQQCEPTAQNCSQICPTYIIQYGSGSTAGLLLLDNLDLPGKIVPDFLVGCSIMSIRQPGGIAGFGRGPESLPSQLGLKKFSYCLISHRFDDSTESSDLILQSESSGDTKTDGLSYTPFQRNPAANNTAFREYYYVTIRKIIIGGEVVKIPSKLLEPDSDGNGGTIVDSGTTFTFMERPFYDMVAQEFEKQMANYTRAKDVETRSGLSPCFDFAGLETISFPEFTIKFRGGANMTFPLENYFSLVGEGQIACLTIVSGNGTVPAESKGPAMILGNYQQQNFYVEYDLENERFGFGARSCSK</sequence>
<dbReference type="GO" id="GO:0004190">
    <property type="term" value="F:aspartic-type endopeptidase activity"/>
    <property type="evidence" value="ECO:0007669"/>
    <property type="project" value="UniProtKB-KW"/>
</dbReference>
<evidence type="ECO:0000313" key="10">
    <source>
        <dbReference type="EMBL" id="KAK4281709.1"/>
    </source>
</evidence>
<dbReference type="InterPro" id="IPR032861">
    <property type="entry name" value="TAXi_N"/>
</dbReference>
<dbReference type="InterPro" id="IPR001461">
    <property type="entry name" value="Aspartic_peptidase_A1"/>
</dbReference>
<dbReference type="GO" id="GO:0006508">
    <property type="term" value="P:proteolysis"/>
    <property type="evidence" value="ECO:0007669"/>
    <property type="project" value="UniProtKB-KW"/>
</dbReference>
<keyword evidence="3 7" id="KW-0064">Aspartyl protease</keyword>
<dbReference type="InterPro" id="IPR051708">
    <property type="entry name" value="Plant_Aspart_Prot_A1"/>
</dbReference>
<evidence type="ECO:0000256" key="5">
    <source>
        <dbReference type="ARBA" id="ARBA00023180"/>
    </source>
</evidence>
<dbReference type="FunFam" id="2.40.70.10:FF:000034">
    <property type="entry name" value="Aspartyl protease family protein"/>
    <property type="match status" value="1"/>
</dbReference>
<comment type="caution">
    <text evidence="10">The sequence shown here is derived from an EMBL/GenBank/DDBJ whole genome shotgun (WGS) entry which is preliminary data.</text>
</comment>
<evidence type="ECO:0000313" key="11">
    <source>
        <dbReference type="Proteomes" id="UP001293593"/>
    </source>
</evidence>
<feature type="signal peptide" evidence="8">
    <location>
        <begin position="1"/>
        <end position="21"/>
    </location>
</feature>
<dbReference type="PROSITE" id="PS51767">
    <property type="entry name" value="PEPTIDASE_A1"/>
    <property type="match status" value="1"/>
</dbReference>
<dbReference type="PANTHER" id="PTHR47967:SF36">
    <property type="entry name" value="PEPTIDASE A1 DOMAIN-CONTAINING PROTEIN"/>
    <property type="match status" value="1"/>
</dbReference>
<dbReference type="PANTHER" id="PTHR47967">
    <property type="entry name" value="OS07G0603500 PROTEIN-RELATED"/>
    <property type="match status" value="1"/>
</dbReference>
<keyword evidence="8" id="KW-0732">Signal</keyword>
<evidence type="ECO:0000256" key="4">
    <source>
        <dbReference type="ARBA" id="ARBA00022801"/>
    </source>
</evidence>
<feature type="active site" evidence="6">
    <location>
        <position position="329"/>
    </location>
</feature>
<dbReference type="CDD" id="cd05476">
    <property type="entry name" value="pepsin_A_like_plant"/>
    <property type="match status" value="1"/>
</dbReference>
<dbReference type="PROSITE" id="PS00141">
    <property type="entry name" value="ASP_PROTEASE"/>
    <property type="match status" value="1"/>
</dbReference>
<dbReference type="InterPro" id="IPR001969">
    <property type="entry name" value="Aspartic_peptidase_AS"/>
</dbReference>
<dbReference type="EMBL" id="JAWXYG010000002">
    <property type="protein sequence ID" value="KAK4281709.1"/>
    <property type="molecule type" value="Genomic_DNA"/>
</dbReference>
<keyword evidence="11" id="KW-1185">Reference proteome</keyword>
<evidence type="ECO:0000256" key="6">
    <source>
        <dbReference type="PIRSR" id="PIRSR601461-1"/>
    </source>
</evidence>
<keyword evidence="4 7" id="KW-0378">Hydrolase</keyword>
<feature type="domain" description="Peptidase A1" evidence="9">
    <location>
        <begin position="83"/>
        <end position="456"/>
    </location>
</feature>
<keyword evidence="2 7" id="KW-0645">Protease</keyword>
<evidence type="ECO:0000256" key="8">
    <source>
        <dbReference type="SAM" id="SignalP"/>
    </source>
</evidence>
<dbReference type="SUPFAM" id="SSF50630">
    <property type="entry name" value="Acid proteases"/>
    <property type="match status" value="1"/>
</dbReference>
<comment type="similarity">
    <text evidence="1 7">Belongs to the peptidase A1 family.</text>
</comment>
<keyword evidence="5" id="KW-0325">Glycoprotein</keyword>
<name>A0AAE1N280_9FABA</name>
<feature type="active site" evidence="6">
    <location>
        <position position="101"/>
    </location>
</feature>
<evidence type="ECO:0000256" key="1">
    <source>
        <dbReference type="ARBA" id="ARBA00007447"/>
    </source>
</evidence>
<dbReference type="Pfam" id="PF14541">
    <property type="entry name" value="TAXi_C"/>
    <property type="match status" value="1"/>
</dbReference>
<dbReference type="InterPro" id="IPR033121">
    <property type="entry name" value="PEPTIDASE_A1"/>
</dbReference>
<gene>
    <name evidence="10" type="ORF">QN277_013170</name>
</gene>
<dbReference type="InterPro" id="IPR021109">
    <property type="entry name" value="Peptidase_aspartic_dom_sf"/>
</dbReference>
<dbReference type="FunFam" id="2.40.70.10:FF:000120">
    <property type="entry name" value="Aspartic proteinase nepenthesin-2"/>
    <property type="match status" value="1"/>
</dbReference>
<feature type="chain" id="PRO_5041975309" description="Peptidase A1 domain-containing protein" evidence="8">
    <location>
        <begin position="22"/>
        <end position="462"/>
    </location>
</feature>
<dbReference type="Pfam" id="PF14543">
    <property type="entry name" value="TAXi_N"/>
    <property type="match status" value="1"/>
</dbReference>
<dbReference type="Proteomes" id="UP001293593">
    <property type="component" value="Unassembled WGS sequence"/>
</dbReference>
<dbReference type="GO" id="GO:0005576">
    <property type="term" value="C:extracellular region"/>
    <property type="evidence" value="ECO:0007669"/>
    <property type="project" value="TreeGrafter"/>
</dbReference>
<reference evidence="10" key="1">
    <citation type="submission" date="2023-10" db="EMBL/GenBank/DDBJ databases">
        <title>Chromosome-level genome of the transformable northern wattle, Acacia crassicarpa.</title>
        <authorList>
            <person name="Massaro I."/>
            <person name="Sinha N.R."/>
            <person name="Poethig S."/>
            <person name="Leichty A.R."/>
        </authorList>
    </citation>
    <scope>NUCLEOTIDE SEQUENCE</scope>
    <source>
        <strain evidence="10">Acra3RX</strain>
        <tissue evidence="10">Leaf</tissue>
    </source>
</reference>
<protein>
    <recommendedName>
        <fullName evidence="9">Peptidase A1 domain-containing protein</fullName>
    </recommendedName>
</protein>
<evidence type="ECO:0000256" key="2">
    <source>
        <dbReference type="ARBA" id="ARBA00022670"/>
    </source>
</evidence>
<evidence type="ECO:0000256" key="7">
    <source>
        <dbReference type="RuleBase" id="RU000454"/>
    </source>
</evidence>
<organism evidence="10 11">
    <name type="scientific">Acacia crassicarpa</name>
    <name type="common">northern wattle</name>
    <dbReference type="NCBI Taxonomy" id="499986"/>
    <lineage>
        <taxon>Eukaryota</taxon>
        <taxon>Viridiplantae</taxon>
        <taxon>Streptophyta</taxon>
        <taxon>Embryophyta</taxon>
        <taxon>Tracheophyta</taxon>
        <taxon>Spermatophyta</taxon>
        <taxon>Magnoliopsida</taxon>
        <taxon>eudicotyledons</taxon>
        <taxon>Gunneridae</taxon>
        <taxon>Pentapetalae</taxon>
        <taxon>rosids</taxon>
        <taxon>fabids</taxon>
        <taxon>Fabales</taxon>
        <taxon>Fabaceae</taxon>
        <taxon>Caesalpinioideae</taxon>
        <taxon>mimosoid clade</taxon>
        <taxon>Acacieae</taxon>
        <taxon>Acacia</taxon>
    </lineage>
</organism>
<accession>A0AAE1N280</accession>
<proteinExistence type="inferred from homology"/>
<evidence type="ECO:0000259" key="9">
    <source>
        <dbReference type="PROSITE" id="PS51767"/>
    </source>
</evidence>
<dbReference type="Gene3D" id="2.40.70.10">
    <property type="entry name" value="Acid Proteases"/>
    <property type="match status" value="2"/>
</dbReference>